<sequence>MAEGNRQRYGQEMTEKLFQITSPYYTAGLIFRNDRCIKSAPIIHWMINQSLGYIRRYCNNKRFEIQLISKEDKDV</sequence>
<dbReference type="EMBL" id="BART01014032">
    <property type="protein sequence ID" value="GAG84030.1"/>
    <property type="molecule type" value="Genomic_DNA"/>
</dbReference>
<dbReference type="AlphaFoldDB" id="X1AMV3"/>
<organism evidence="1">
    <name type="scientific">marine sediment metagenome</name>
    <dbReference type="NCBI Taxonomy" id="412755"/>
    <lineage>
        <taxon>unclassified sequences</taxon>
        <taxon>metagenomes</taxon>
        <taxon>ecological metagenomes</taxon>
    </lineage>
</organism>
<accession>X1AMV3</accession>
<gene>
    <name evidence="1" type="ORF">S01H4_28294</name>
</gene>
<evidence type="ECO:0000313" key="1">
    <source>
        <dbReference type="EMBL" id="GAG84030.1"/>
    </source>
</evidence>
<comment type="caution">
    <text evidence="1">The sequence shown here is derived from an EMBL/GenBank/DDBJ whole genome shotgun (WGS) entry which is preliminary data.</text>
</comment>
<reference evidence="1" key="1">
    <citation type="journal article" date="2014" name="Front. Microbiol.">
        <title>High frequency of phylogenetically diverse reductive dehalogenase-homologous genes in deep subseafloor sedimentary metagenomes.</title>
        <authorList>
            <person name="Kawai M."/>
            <person name="Futagami T."/>
            <person name="Toyoda A."/>
            <person name="Takaki Y."/>
            <person name="Nishi S."/>
            <person name="Hori S."/>
            <person name="Arai W."/>
            <person name="Tsubouchi T."/>
            <person name="Morono Y."/>
            <person name="Uchiyama I."/>
            <person name="Ito T."/>
            <person name="Fujiyama A."/>
            <person name="Inagaki F."/>
            <person name="Takami H."/>
        </authorList>
    </citation>
    <scope>NUCLEOTIDE SEQUENCE</scope>
    <source>
        <strain evidence="1">Expedition CK06-06</strain>
    </source>
</reference>
<protein>
    <submittedName>
        <fullName evidence="1">Uncharacterized protein</fullName>
    </submittedName>
</protein>
<proteinExistence type="predicted"/>
<name>X1AMV3_9ZZZZ</name>